<name>A0ABQ2MX49_9ACTN</name>
<evidence type="ECO:0008006" key="8">
    <source>
        <dbReference type="Google" id="ProtNLM"/>
    </source>
</evidence>
<reference evidence="7" key="1">
    <citation type="journal article" date="2019" name="Int. J. Syst. Evol. Microbiol.">
        <title>The Global Catalogue of Microorganisms (GCM) 10K type strain sequencing project: providing services to taxonomists for standard genome sequencing and annotation.</title>
        <authorList>
            <consortium name="The Broad Institute Genomics Platform"/>
            <consortium name="The Broad Institute Genome Sequencing Center for Infectious Disease"/>
            <person name="Wu L."/>
            <person name="Ma J."/>
        </authorList>
    </citation>
    <scope>NUCLEOTIDE SEQUENCE [LARGE SCALE GENOMIC DNA]</scope>
    <source>
        <strain evidence="7">CGMCC 4.7178</strain>
    </source>
</reference>
<dbReference type="Gene3D" id="3.40.50.300">
    <property type="entry name" value="P-loop containing nucleotide triphosphate hydrolases"/>
    <property type="match status" value="3"/>
</dbReference>
<dbReference type="Pfam" id="PF00498">
    <property type="entry name" value="FHA"/>
    <property type="match status" value="1"/>
</dbReference>
<dbReference type="InterPro" id="IPR050923">
    <property type="entry name" value="Cell_Proc_Reg/RNA_Proc"/>
</dbReference>
<feature type="domain" description="FtsK" evidence="5">
    <location>
        <begin position="770"/>
        <end position="1136"/>
    </location>
</feature>
<organism evidence="6 7">
    <name type="scientific">Streptomyces daqingensis</name>
    <dbReference type="NCBI Taxonomy" id="1472640"/>
    <lineage>
        <taxon>Bacteria</taxon>
        <taxon>Bacillati</taxon>
        <taxon>Actinomycetota</taxon>
        <taxon>Actinomycetes</taxon>
        <taxon>Kitasatosporales</taxon>
        <taxon>Streptomycetaceae</taxon>
        <taxon>Streptomyces</taxon>
    </lineage>
</organism>
<dbReference type="PANTHER" id="PTHR23308">
    <property type="entry name" value="NUCLEAR INHIBITOR OF PROTEIN PHOSPHATASE-1"/>
    <property type="match status" value="1"/>
</dbReference>
<proteinExistence type="predicted"/>
<accession>A0ABQ2MX49</accession>
<feature type="compositionally biased region" description="Gly residues" evidence="3">
    <location>
        <begin position="267"/>
        <end position="276"/>
    </location>
</feature>
<dbReference type="PROSITE" id="PS50006">
    <property type="entry name" value="FHA_DOMAIN"/>
    <property type="match status" value="1"/>
</dbReference>
<keyword evidence="2" id="KW-0547">Nucleotide-binding</keyword>
<keyword evidence="7" id="KW-1185">Reference proteome</keyword>
<evidence type="ECO:0000256" key="2">
    <source>
        <dbReference type="PROSITE-ProRule" id="PRU00289"/>
    </source>
</evidence>
<keyword evidence="2" id="KW-0067">ATP-binding</keyword>
<dbReference type="InterPro" id="IPR003593">
    <property type="entry name" value="AAA+_ATPase"/>
</dbReference>
<feature type="region of interest" description="Disordered" evidence="3">
    <location>
        <begin position="333"/>
        <end position="364"/>
    </location>
</feature>
<dbReference type="Gene3D" id="2.60.200.20">
    <property type="match status" value="1"/>
</dbReference>
<feature type="domain" description="FHA" evidence="4">
    <location>
        <begin position="150"/>
        <end position="200"/>
    </location>
</feature>
<gene>
    <name evidence="6" type="ORF">GCM10012287_53850</name>
</gene>
<feature type="compositionally biased region" description="Low complexity" evidence="3">
    <location>
        <begin position="559"/>
        <end position="575"/>
    </location>
</feature>
<dbReference type="SUPFAM" id="SSF49879">
    <property type="entry name" value="SMAD/FHA domain"/>
    <property type="match status" value="1"/>
</dbReference>
<evidence type="ECO:0000313" key="7">
    <source>
        <dbReference type="Proteomes" id="UP000631535"/>
    </source>
</evidence>
<feature type="region of interest" description="Disordered" evidence="3">
    <location>
        <begin position="1215"/>
        <end position="1243"/>
    </location>
</feature>
<feature type="binding site" evidence="2">
    <location>
        <begin position="788"/>
        <end position="795"/>
    </location>
    <ligand>
        <name>ATP</name>
        <dbReference type="ChEBI" id="CHEBI:30616"/>
    </ligand>
</feature>
<sequence length="1243" mass="124127">MQIRLTVTLGPRGGGPGAGEAAAVPGAAPSCDVVVSAPSGTPLSAVTGVLVTTAASAAGASGAGGAQGTASADSSPDSSAAVYVGTERLDPHRQMLGEPPLVDGAVVSLHGPAPVTTAPALAAYGSAKARLHVTAGPDAGGIHLLQGGRVQLGRAADVDVPLDDPDVSRLHCAVTVSDGGAVTVTDLGSTNGTSLDGAPVGTQPVLFRPGSTLRIGESVLRLETSASGTQAQYGAQGPGSRTGGASPGPLRTVPDGDGQLRLVEGGPHSGGPGSPGGEAVPSAAPAPAVAPDSSHGYARGDGPFPDAGGPDGGTTHGAGLAQHARYAEQFPPAGPAAQAAAGSAPAGPHPGVPAAREPERSRPRGLGAWARRFAGARPEDDAVGRSGPPGSGAAVPGGAAAQVPWGDERCPDPATVLLTSLGPGLRLWEREPDHPDALTVRIGTAHHSGPGPDGLLTVGLRRAGSLGLAGPRPRLTGLARSVVAQLAALHGPSTLEIVLLSADRSRVREERAAEWSWLGWLPHLRPVHGQDCRLLMAFDRDQAAARTAELVRRLDEEAQGNAAEGRAAGQQGAPGRDTSRHSGPYTLLVVDGDPGSAELRTSVARLAAEGPAAGIHLLCLAETPAATPSSPLSETVETACETSAAFRECGALALLSGAVATAVRVVHRQPGAQAAPRAPGALGTVGTVDAVSAAWAERFARALAPLREPEGTAVRTGTASRAAVTLPRSSRLLDELGLARATPAALLSRWAGSAQPGPGHARLVFGAGPRGPLEAELNGARGHCLVTGPSGSGKTELLRSLAAALSAGERPDRLQLMLVEGDGAAREDLRSCLDLPHVRRHLAASDPVRMREFAQALSGELKRRAELIGSEGDYESFAGGPVRAVRGATPRPLSGQEEAGRSTERASAASADTGRGASRAAAGAFAPSAARTGSDPVLHEPGGGTPGAEAGSAPATLRLRVPDGEEFGGPGSGAAPSPGEPSGPQGGAGSGGRGPAGASPSPDAPQAAGRPGRPRAEQPPVPASVPQGRAAAHEATTGEDDTSVVQHLETSTGSLPRIVVLVDDFDTLVDPALGNPGRPAAGSVVRALEAVARDGARLGVHLVAVSGRAERTVQTAVARSASLRVELSWAGGGGGAGEEKASPGRGALVHADGSVTAFQAGRVTGRIPRTSTQRPTVVPLEWARAGDPPARRPVRELGNGPTDLALLASAVGRAARSLGVDPQESDAPATNRSRSGQDEVLES</sequence>
<dbReference type="CDD" id="cd00060">
    <property type="entry name" value="FHA"/>
    <property type="match status" value="1"/>
</dbReference>
<dbReference type="InterPro" id="IPR000253">
    <property type="entry name" value="FHA_dom"/>
</dbReference>
<feature type="compositionally biased region" description="Low complexity" evidence="3">
    <location>
        <begin position="384"/>
        <end position="401"/>
    </location>
</feature>
<feature type="compositionally biased region" description="Low complexity" evidence="3">
    <location>
        <begin position="947"/>
        <end position="956"/>
    </location>
</feature>
<feature type="region of interest" description="Disordered" evidence="3">
    <location>
        <begin position="557"/>
        <end position="584"/>
    </location>
</feature>
<evidence type="ECO:0000256" key="1">
    <source>
        <dbReference type="ARBA" id="ARBA00022553"/>
    </source>
</evidence>
<dbReference type="RefSeq" id="WP_189039800.1">
    <property type="nucleotide sequence ID" value="NZ_BMMP01000025.1"/>
</dbReference>
<evidence type="ECO:0000313" key="6">
    <source>
        <dbReference type="EMBL" id="GGO57596.1"/>
    </source>
</evidence>
<feature type="region of interest" description="Disordered" evidence="3">
    <location>
        <begin position="876"/>
        <end position="1045"/>
    </location>
</feature>
<dbReference type="SMART" id="SM00382">
    <property type="entry name" value="AAA"/>
    <property type="match status" value="1"/>
</dbReference>
<dbReference type="InterPro" id="IPR027417">
    <property type="entry name" value="P-loop_NTPase"/>
</dbReference>
<feature type="compositionally biased region" description="Low complexity" evidence="3">
    <location>
        <begin position="335"/>
        <end position="346"/>
    </location>
</feature>
<feature type="region of interest" description="Disordered" evidence="3">
    <location>
        <begin position="1"/>
        <end position="21"/>
    </location>
</feature>
<feature type="compositionally biased region" description="Gly residues" evidence="3">
    <location>
        <begin position="236"/>
        <end position="246"/>
    </location>
</feature>
<dbReference type="InterPro" id="IPR008984">
    <property type="entry name" value="SMAD_FHA_dom_sf"/>
</dbReference>
<dbReference type="SUPFAM" id="SSF52540">
    <property type="entry name" value="P-loop containing nucleoside triphosphate hydrolases"/>
    <property type="match status" value="1"/>
</dbReference>
<feature type="compositionally biased region" description="Gly residues" evidence="3">
    <location>
        <begin position="984"/>
        <end position="995"/>
    </location>
</feature>
<feature type="compositionally biased region" description="Low complexity" evidence="3">
    <location>
        <begin position="68"/>
        <end position="79"/>
    </location>
</feature>
<protein>
    <recommendedName>
        <fullName evidence="8">FHA domain-containing protein</fullName>
    </recommendedName>
</protein>
<evidence type="ECO:0000256" key="3">
    <source>
        <dbReference type="SAM" id="MobiDB-lite"/>
    </source>
</evidence>
<dbReference type="PROSITE" id="PS50901">
    <property type="entry name" value="FTSK"/>
    <property type="match status" value="1"/>
</dbReference>
<evidence type="ECO:0000259" key="5">
    <source>
        <dbReference type="PROSITE" id="PS50901"/>
    </source>
</evidence>
<feature type="compositionally biased region" description="Low complexity" evidence="3">
    <location>
        <begin position="996"/>
        <end position="1009"/>
    </location>
</feature>
<evidence type="ECO:0000259" key="4">
    <source>
        <dbReference type="PROSITE" id="PS50006"/>
    </source>
</evidence>
<dbReference type="InterPro" id="IPR002543">
    <property type="entry name" value="FtsK_dom"/>
</dbReference>
<keyword evidence="1" id="KW-0597">Phosphoprotein</keyword>
<dbReference type="Proteomes" id="UP000631535">
    <property type="component" value="Unassembled WGS sequence"/>
</dbReference>
<dbReference type="EMBL" id="BMMP01000025">
    <property type="protein sequence ID" value="GGO57596.1"/>
    <property type="molecule type" value="Genomic_DNA"/>
</dbReference>
<feature type="compositionally biased region" description="Low complexity" evidence="3">
    <location>
        <begin position="973"/>
        <end position="983"/>
    </location>
</feature>
<feature type="region of interest" description="Disordered" evidence="3">
    <location>
        <begin position="60"/>
        <end position="79"/>
    </location>
</feature>
<feature type="region of interest" description="Disordered" evidence="3">
    <location>
        <begin position="227"/>
        <end position="318"/>
    </location>
</feature>
<feature type="compositionally biased region" description="Low complexity" evidence="3">
    <location>
        <begin position="277"/>
        <end position="291"/>
    </location>
</feature>
<comment type="caution">
    <text evidence="6">The sequence shown here is derived from an EMBL/GenBank/DDBJ whole genome shotgun (WGS) entry which is preliminary data.</text>
</comment>
<feature type="region of interest" description="Disordered" evidence="3">
    <location>
        <begin position="376"/>
        <end position="408"/>
    </location>
</feature>
<dbReference type="Pfam" id="PF01580">
    <property type="entry name" value="FtsK_SpoIIIE"/>
    <property type="match status" value="1"/>
</dbReference>
<feature type="compositionally biased region" description="Low complexity" evidence="3">
    <location>
        <begin position="905"/>
        <end position="933"/>
    </location>
</feature>
<dbReference type="SMART" id="SM00240">
    <property type="entry name" value="FHA"/>
    <property type="match status" value="1"/>
</dbReference>